<feature type="compositionally biased region" description="Pro residues" evidence="1">
    <location>
        <begin position="336"/>
        <end position="346"/>
    </location>
</feature>
<feature type="compositionally biased region" description="Polar residues" evidence="1">
    <location>
        <begin position="360"/>
        <end position="372"/>
    </location>
</feature>
<dbReference type="EMBL" id="BPQB01000018">
    <property type="protein sequence ID" value="GJE90856.1"/>
    <property type="molecule type" value="Genomic_DNA"/>
</dbReference>
<accession>A0A9P3G9U1</accession>
<feature type="compositionally biased region" description="Basic residues" evidence="1">
    <location>
        <begin position="383"/>
        <end position="392"/>
    </location>
</feature>
<name>A0A9P3G9U1_9APHY</name>
<comment type="caution">
    <text evidence="2">The sequence shown here is derived from an EMBL/GenBank/DDBJ whole genome shotgun (WGS) entry which is preliminary data.</text>
</comment>
<evidence type="ECO:0000256" key="1">
    <source>
        <dbReference type="SAM" id="MobiDB-lite"/>
    </source>
</evidence>
<evidence type="ECO:0000313" key="2">
    <source>
        <dbReference type="EMBL" id="GJE90856.1"/>
    </source>
</evidence>
<proteinExistence type="predicted"/>
<feature type="region of interest" description="Disordered" evidence="1">
    <location>
        <begin position="324"/>
        <end position="399"/>
    </location>
</feature>
<dbReference type="Proteomes" id="UP000703269">
    <property type="component" value="Unassembled WGS sequence"/>
</dbReference>
<sequence>MPPRLASAAQRRGLPAALSTLSSPAALAYKNIRLAVDAVVAALQGSRLLPVDIAPTNRCLPKLLAIALQFSLSPVARSPDVIPPWRRLSTAVWHAQRNYADYAFAIADNLCEVVALTPAVPFYRHSGIPLPLGVELLHRYSCGAHQVSDTLVGADRGASIYCGGSVRECSGRRGELPAGSNMSNLLPFLAASPRLNGVAYSFNTVSNSPVPEPLALGRSDFIHAKPTELSGMTDILACRRGRVDKLRGRSSFVPAHHFDLPESGNALPLLRPRKHYPTDKSPTANACLQTAYRSPKRALCSLQSGGLQPIQSVASTVLRAVQHRPLAAPRRSPTPALRPLPAPCRPPVFHLRPAPPHHATGTSPARTPSQCPHTRPSPSARRTAPHSGRRNARGTAAARLPLFLLSSPLPAP</sequence>
<reference evidence="2 3" key="1">
    <citation type="submission" date="2021-08" db="EMBL/GenBank/DDBJ databases">
        <title>Draft Genome Sequence of Phanerochaete sordida strain YK-624.</title>
        <authorList>
            <person name="Mori T."/>
            <person name="Dohra H."/>
            <person name="Suzuki T."/>
            <person name="Kawagishi H."/>
            <person name="Hirai H."/>
        </authorList>
    </citation>
    <scope>NUCLEOTIDE SEQUENCE [LARGE SCALE GENOMIC DNA]</scope>
    <source>
        <strain evidence="2 3">YK-624</strain>
    </source>
</reference>
<gene>
    <name evidence="2" type="ORF">PsYK624_070000</name>
</gene>
<evidence type="ECO:0000313" key="3">
    <source>
        <dbReference type="Proteomes" id="UP000703269"/>
    </source>
</evidence>
<dbReference type="AlphaFoldDB" id="A0A9P3G9U1"/>
<feature type="compositionally biased region" description="Low complexity" evidence="1">
    <location>
        <begin position="324"/>
        <end position="335"/>
    </location>
</feature>
<organism evidence="2 3">
    <name type="scientific">Phanerochaete sordida</name>
    <dbReference type="NCBI Taxonomy" id="48140"/>
    <lineage>
        <taxon>Eukaryota</taxon>
        <taxon>Fungi</taxon>
        <taxon>Dikarya</taxon>
        <taxon>Basidiomycota</taxon>
        <taxon>Agaricomycotina</taxon>
        <taxon>Agaricomycetes</taxon>
        <taxon>Polyporales</taxon>
        <taxon>Phanerochaetaceae</taxon>
        <taxon>Phanerochaete</taxon>
    </lineage>
</organism>
<keyword evidence="3" id="KW-1185">Reference proteome</keyword>
<protein>
    <submittedName>
        <fullName evidence="2">Uncharacterized protein</fullName>
    </submittedName>
</protein>